<protein>
    <submittedName>
        <fullName evidence="2">Predicted protein</fullName>
    </submittedName>
</protein>
<dbReference type="Proteomes" id="UP000001194">
    <property type="component" value="Unassembled WGS sequence"/>
</dbReference>
<accession>B0E1D8</accession>
<dbReference type="GeneID" id="6085660"/>
<gene>
    <name evidence="2" type="ORF">LACBIDRAFT_316668</name>
</gene>
<evidence type="ECO:0000313" key="2">
    <source>
        <dbReference type="EMBL" id="EDQ99348.1"/>
    </source>
</evidence>
<dbReference type="InParanoid" id="B0E1D8"/>
<name>B0E1D8_LACBS</name>
<organism evidence="3">
    <name type="scientific">Laccaria bicolor (strain S238N-H82 / ATCC MYA-4686)</name>
    <name type="common">Bicoloured deceiver</name>
    <name type="synonym">Laccaria laccata var. bicolor</name>
    <dbReference type="NCBI Taxonomy" id="486041"/>
    <lineage>
        <taxon>Eukaryota</taxon>
        <taxon>Fungi</taxon>
        <taxon>Dikarya</taxon>
        <taxon>Basidiomycota</taxon>
        <taxon>Agaricomycotina</taxon>
        <taxon>Agaricomycetes</taxon>
        <taxon>Agaricomycetidae</taxon>
        <taxon>Agaricales</taxon>
        <taxon>Agaricineae</taxon>
        <taxon>Hydnangiaceae</taxon>
        <taxon>Laccaria</taxon>
    </lineage>
</organism>
<keyword evidence="3" id="KW-1185">Reference proteome</keyword>
<feature type="compositionally biased region" description="Polar residues" evidence="1">
    <location>
        <begin position="36"/>
        <end position="45"/>
    </location>
</feature>
<proteinExistence type="predicted"/>
<dbReference type="AlphaFoldDB" id="B0E1D8"/>
<evidence type="ECO:0000256" key="1">
    <source>
        <dbReference type="SAM" id="MobiDB-lite"/>
    </source>
</evidence>
<feature type="compositionally biased region" description="Basic and acidic residues" evidence="1">
    <location>
        <begin position="46"/>
        <end position="57"/>
    </location>
</feature>
<reference evidence="2 3" key="1">
    <citation type="journal article" date="2008" name="Nature">
        <title>The genome of Laccaria bicolor provides insights into mycorrhizal symbiosis.</title>
        <authorList>
            <person name="Martin F."/>
            <person name="Aerts A."/>
            <person name="Ahren D."/>
            <person name="Brun A."/>
            <person name="Danchin E.G.J."/>
            <person name="Duchaussoy F."/>
            <person name="Gibon J."/>
            <person name="Kohler A."/>
            <person name="Lindquist E."/>
            <person name="Pereda V."/>
            <person name="Salamov A."/>
            <person name="Shapiro H.J."/>
            <person name="Wuyts J."/>
            <person name="Blaudez D."/>
            <person name="Buee M."/>
            <person name="Brokstein P."/>
            <person name="Canbaeck B."/>
            <person name="Cohen D."/>
            <person name="Courty P.E."/>
            <person name="Coutinho P.M."/>
            <person name="Delaruelle C."/>
            <person name="Detter J.C."/>
            <person name="Deveau A."/>
            <person name="DiFazio S."/>
            <person name="Duplessis S."/>
            <person name="Fraissinet-Tachet L."/>
            <person name="Lucic E."/>
            <person name="Frey-Klett P."/>
            <person name="Fourrey C."/>
            <person name="Feussner I."/>
            <person name="Gay G."/>
            <person name="Grimwood J."/>
            <person name="Hoegger P.J."/>
            <person name="Jain P."/>
            <person name="Kilaru S."/>
            <person name="Labbe J."/>
            <person name="Lin Y.C."/>
            <person name="Legue V."/>
            <person name="Le Tacon F."/>
            <person name="Marmeisse R."/>
            <person name="Melayah D."/>
            <person name="Montanini B."/>
            <person name="Muratet M."/>
            <person name="Nehls U."/>
            <person name="Niculita-Hirzel H."/>
            <person name="Oudot-Le Secq M.P."/>
            <person name="Peter M."/>
            <person name="Quesneville H."/>
            <person name="Rajashekar B."/>
            <person name="Reich M."/>
            <person name="Rouhier N."/>
            <person name="Schmutz J."/>
            <person name="Yin T."/>
            <person name="Chalot M."/>
            <person name="Henrissat B."/>
            <person name="Kuees U."/>
            <person name="Lucas S."/>
            <person name="Van de Peer Y."/>
            <person name="Podila G.K."/>
            <person name="Polle A."/>
            <person name="Pukkila P.J."/>
            <person name="Richardson P.M."/>
            <person name="Rouze P."/>
            <person name="Sanders I.R."/>
            <person name="Stajich J.E."/>
            <person name="Tunlid A."/>
            <person name="Tuskan G."/>
            <person name="Grigoriev I.V."/>
        </authorList>
    </citation>
    <scope>NUCLEOTIDE SEQUENCE [LARGE SCALE GENOMIC DNA]</scope>
    <source>
        <strain evidence="3">S238N-H82 / ATCC MYA-4686</strain>
    </source>
</reference>
<dbReference type="EMBL" id="DS547166">
    <property type="protein sequence ID" value="EDQ99348.1"/>
    <property type="molecule type" value="Genomic_DNA"/>
</dbReference>
<evidence type="ECO:0000313" key="3">
    <source>
        <dbReference type="Proteomes" id="UP000001194"/>
    </source>
</evidence>
<feature type="region of interest" description="Disordered" evidence="1">
    <location>
        <begin position="35"/>
        <end position="66"/>
    </location>
</feature>
<dbReference type="RefSeq" id="XP_001889994.1">
    <property type="nucleotide sequence ID" value="XM_001889959.1"/>
</dbReference>
<sequence>MFRALSTSLSPKPPCLPRGVAQREALALRLQKSAFHPSTSSNRSNFRLDRSTLDDKPSQSSQLSPSESLYLQVRFRGLFRAASKSKIPLDELLSKVGPHFSGKQEWSKSFDKFDVVLKFSRYAGVCALLPQTQKRPPNAGAIDLRML</sequence>
<dbReference type="HOGENOM" id="CLU_1768427_0_0_1"/>
<dbReference type="KEGG" id="lbc:LACBIDRAFT_316668"/>